<keyword evidence="1" id="KW-0812">Transmembrane</keyword>
<dbReference type="Proteomes" id="UP000557392">
    <property type="component" value="Unassembled WGS sequence"/>
</dbReference>
<feature type="transmembrane region" description="Helical" evidence="1">
    <location>
        <begin position="25"/>
        <end position="44"/>
    </location>
</feature>
<sequence>MGRLLPGRKSASRPSNVCNQGVSNIRPGFGLLALIIVSPLALLASTKWSQRRASAATEAQA</sequence>
<comment type="caution">
    <text evidence="2">The sequence shown here is derived from an EMBL/GenBank/DDBJ whole genome shotgun (WGS) entry which is preliminary data.</text>
</comment>
<keyword evidence="3" id="KW-1185">Reference proteome</keyword>
<accession>A0A7W6NZE8</accession>
<evidence type="ECO:0000256" key="1">
    <source>
        <dbReference type="SAM" id="Phobius"/>
    </source>
</evidence>
<dbReference type="AlphaFoldDB" id="A0A7W6NZE8"/>
<gene>
    <name evidence="2" type="ORF">GGR46_004318</name>
</gene>
<protein>
    <submittedName>
        <fullName evidence="2">DMSO/TMAO reductase YedYZ heme-binding membrane subunit</fullName>
    </submittedName>
</protein>
<proteinExistence type="predicted"/>
<keyword evidence="1" id="KW-1133">Transmembrane helix</keyword>
<evidence type="ECO:0000313" key="3">
    <source>
        <dbReference type="Proteomes" id="UP000557392"/>
    </source>
</evidence>
<reference evidence="2 3" key="1">
    <citation type="submission" date="2020-08" db="EMBL/GenBank/DDBJ databases">
        <title>Genomic Encyclopedia of Type Strains, Phase IV (KMG-IV): sequencing the most valuable type-strain genomes for metagenomic binning, comparative biology and taxonomic classification.</title>
        <authorList>
            <person name="Goeker M."/>
        </authorList>
    </citation>
    <scope>NUCLEOTIDE SEQUENCE [LARGE SCALE GENOMIC DNA]</scope>
    <source>
        <strain evidence="2 3">DSM 101806</strain>
    </source>
</reference>
<name>A0A7W6NZE8_9SPHN</name>
<evidence type="ECO:0000313" key="2">
    <source>
        <dbReference type="EMBL" id="MBB4100746.1"/>
    </source>
</evidence>
<keyword evidence="1" id="KW-0472">Membrane</keyword>
<organism evidence="2 3">
    <name type="scientific">Sphingomonas kyeonggiensis</name>
    <dbReference type="NCBI Taxonomy" id="1268553"/>
    <lineage>
        <taxon>Bacteria</taxon>
        <taxon>Pseudomonadati</taxon>
        <taxon>Pseudomonadota</taxon>
        <taxon>Alphaproteobacteria</taxon>
        <taxon>Sphingomonadales</taxon>
        <taxon>Sphingomonadaceae</taxon>
        <taxon>Sphingomonas</taxon>
    </lineage>
</organism>
<dbReference type="RefSeq" id="WP_184000023.1">
    <property type="nucleotide sequence ID" value="NZ_JACIEH010000003.1"/>
</dbReference>
<dbReference type="EMBL" id="JACIEH010000003">
    <property type="protein sequence ID" value="MBB4100746.1"/>
    <property type="molecule type" value="Genomic_DNA"/>
</dbReference>